<dbReference type="EMBL" id="ML009197">
    <property type="protein sequence ID" value="RKO97670.1"/>
    <property type="molecule type" value="Genomic_DNA"/>
</dbReference>
<name>A0A4P9X0Y1_9FUNG</name>
<accession>A0A4P9X0Y1</accession>
<evidence type="ECO:0000313" key="4">
    <source>
        <dbReference type="Proteomes" id="UP000274922"/>
    </source>
</evidence>
<protein>
    <submittedName>
        <fullName evidence="1">Uncharacterized protein</fullName>
    </submittedName>
</protein>
<organism evidence="1 3">
    <name type="scientific">Caulochytrium protostelioides</name>
    <dbReference type="NCBI Taxonomy" id="1555241"/>
    <lineage>
        <taxon>Eukaryota</taxon>
        <taxon>Fungi</taxon>
        <taxon>Fungi incertae sedis</taxon>
        <taxon>Chytridiomycota</taxon>
        <taxon>Chytridiomycota incertae sedis</taxon>
        <taxon>Chytridiomycetes</taxon>
        <taxon>Caulochytriales</taxon>
        <taxon>Caulochytriaceae</taxon>
        <taxon>Caulochytrium</taxon>
    </lineage>
</organism>
<reference evidence="3 4" key="1">
    <citation type="journal article" date="2018" name="Nat. Microbiol.">
        <title>Leveraging single-cell genomics to expand the fungal tree of life.</title>
        <authorList>
            <person name="Ahrendt S.R."/>
            <person name="Quandt C.A."/>
            <person name="Ciobanu D."/>
            <person name="Clum A."/>
            <person name="Salamov A."/>
            <person name="Andreopoulos B."/>
            <person name="Cheng J.F."/>
            <person name="Woyke T."/>
            <person name="Pelin A."/>
            <person name="Henrissat B."/>
            <person name="Reynolds N.K."/>
            <person name="Benny G.L."/>
            <person name="Smith M.E."/>
            <person name="James T.Y."/>
            <person name="Grigoriev I.V."/>
        </authorList>
    </citation>
    <scope>NUCLEOTIDE SEQUENCE [LARGE SCALE GENOMIC DNA]</scope>
    <source>
        <strain evidence="3 4">ATCC 52028</strain>
    </source>
</reference>
<dbReference type="Proteomes" id="UP000268535">
    <property type="component" value="Unassembled WGS sequence"/>
</dbReference>
<evidence type="ECO:0000313" key="1">
    <source>
        <dbReference type="EMBL" id="RKO97670.1"/>
    </source>
</evidence>
<dbReference type="EMBL" id="ML014307">
    <property type="protein sequence ID" value="RKO99224.1"/>
    <property type="molecule type" value="Genomic_DNA"/>
</dbReference>
<dbReference type="AlphaFoldDB" id="A0A4P9X0Y1"/>
<evidence type="ECO:0000313" key="2">
    <source>
        <dbReference type="EMBL" id="RKO99224.1"/>
    </source>
</evidence>
<proteinExistence type="predicted"/>
<gene>
    <name evidence="1" type="ORF">CAUPRSCDRAFT_10670</name>
    <name evidence="2" type="ORF">CXG81DRAFT_20675</name>
</gene>
<dbReference type="Proteomes" id="UP000274922">
    <property type="component" value="Unassembled WGS sequence"/>
</dbReference>
<sequence length="349" mass="37263">MAIKLFSWRSAKTGRVEAAKAPSKIMLVAKNIAASVTFNSNQTLIQSSAAMVDEECVLASPSPLATLSTSCRVSSDVSLPAVEEPLPQESAPVAILDAGVELAAAPSKLEAASVELADAPIEDWVITPAMALKAVAVLRRSAFAEETCSDEIVQRVNTHFKINLSADDADFPYMHAEYKAVASYCHRLSSTIDGLANRFHVQMAEEVFDVPAPVINQNVDMAPILVMSACDLVSSHIDDIDESNGSPQSPPTPVNNEMTCDTLELPHVSPVSVDVCASPASLAIETCSDPDFQAASARLPEVPQYEPRRKSRSIRSSICALFCTLSQLTKPAKHYDAGGQRFPAPVLAV</sequence>
<keyword evidence="4" id="KW-1185">Reference proteome</keyword>
<evidence type="ECO:0000313" key="3">
    <source>
        <dbReference type="Proteomes" id="UP000268535"/>
    </source>
</evidence>
<reference evidence="2" key="2">
    <citation type="submission" date="2018-04" db="EMBL/GenBank/DDBJ databases">
        <title>Leveraging single-cell genomics to expand the Fungal Tree of Life.</title>
        <authorList>
            <consortium name="DOE Joint Genome Institute"/>
            <person name="Ahrendt S.R."/>
            <person name="Quandt C.A."/>
            <person name="Ciobanu D."/>
            <person name="Clum A."/>
            <person name="Salamov A."/>
            <person name="Andreopoulos B."/>
            <person name="Cheng J.-F."/>
            <person name="Woyke T."/>
            <person name="Pelin A."/>
            <person name="Henrissat B."/>
            <person name="Benny G.L."/>
            <person name="Smith M.E."/>
            <person name="James T.Y."/>
            <person name="Grigoriev I.V."/>
        </authorList>
    </citation>
    <scope>NUCLEOTIDE SEQUENCE</scope>
    <source>
        <strain evidence="2">ATCC 52028</strain>
    </source>
</reference>
<reference evidence="1" key="3">
    <citation type="submission" date="2018-08" db="EMBL/GenBank/DDBJ databases">
        <title>Leveraging single-cell genomics to expand the Fungal Tree of Life.</title>
        <authorList>
            <consortium name="DOE Joint Genome Institute"/>
            <person name="Ahrendt S.R."/>
            <person name="Quandt C.A."/>
            <person name="Ciobanu D."/>
            <person name="Clum A."/>
            <person name="Salamov A."/>
            <person name="Andreopoulos B."/>
            <person name="Cheng J.-F."/>
            <person name="Woyke T."/>
            <person name="Pelin A."/>
            <person name="Henrissat B."/>
            <person name="Reynolds N."/>
            <person name="Benny G.L."/>
            <person name="Smith M.E."/>
            <person name="James T.Y."/>
            <person name="Grigoriev I.V."/>
        </authorList>
    </citation>
    <scope>NUCLEOTIDE SEQUENCE</scope>
    <source>
        <strain evidence="1">ATCC 52028</strain>
    </source>
</reference>